<dbReference type="AlphaFoldDB" id="A0A8H3IFA9"/>
<dbReference type="Pfam" id="PF01055">
    <property type="entry name" value="Glyco_hydro_31_2nd"/>
    <property type="match status" value="1"/>
</dbReference>
<evidence type="ECO:0000256" key="10">
    <source>
        <dbReference type="ARBA" id="ARBA00023295"/>
    </source>
</evidence>
<dbReference type="PANTHER" id="PTHR22762">
    <property type="entry name" value="ALPHA-GLUCOSIDASE"/>
    <property type="match status" value="1"/>
</dbReference>
<evidence type="ECO:0000256" key="5">
    <source>
        <dbReference type="ARBA" id="ARBA00012741"/>
    </source>
</evidence>
<dbReference type="CDD" id="cd06603">
    <property type="entry name" value="GH31_GANC_GANAB_alpha"/>
    <property type="match status" value="1"/>
</dbReference>
<feature type="signal peptide" evidence="14">
    <location>
        <begin position="1"/>
        <end position="26"/>
    </location>
</feature>
<dbReference type="Gene3D" id="2.60.40.1760">
    <property type="entry name" value="glycosyl hydrolase (family 31)"/>
    <property type="match status" value="1"/>
</dbReference>
<evidence type="ECO:0000256" key="6">
    <source>
        <dbReference type="ARBA" id="ARBA00022729"/>
    </source>
</evidence>
<evidence type="ECO:0000313" key="18">
    <source>
        <dbReference type="EMBL" id="CAF9916418.1"/>
    </source>
</evidence>
<comment type="subcellular location">
    <subcellularLocation>
        <location evidence="2">Endoplasmic reticulum</location>
    </subcellularLocation>
</comment>
<evidence type="ECO:0000256" key="1">
    <source>
        <dbReference type="ARBA" id="ARBA00001657"/>
    </source>
</evidence>
<keyword evidence="6 14" id="KW-0732">Signal</keyword>
<comment type="similarity">
    <text evidence="4 12">Belongs to the glycosyl hydrolase 31 family.</text>
</comment>
<dbReference type="Pfam" id="PF13802">
    <property type="entry name" value="Gal_mutarotas_2"/>
    <property type="match status" value="1"/>
</dbReference>
<organism evidence="18 19">
    <name type="scientific">Heterodermia speciosa</name>
    <dbReference type="NCBI Taxonomy" id="116794"/>
    <lineage>
        <taxon>Eukaryota</taxon>
        <taxon>Fungi</taxon>
        <taxon>Dikarya</taxon>
        <taxon>Ascomycota</taxon>
        <taxon>Pezizomycotina</taxon>
        <taxon>Lecanoromycetes</taxon>
        <taxon>OSLEUM clade</taxon>
        <taxon>Lecanoromycetidae</taxon>
        <taxon>Caliciales</taxon>
        <taxon>Physciaceae</taxon>
        <taxon>Heterodermia</taxon>
    </lineage>
</organism>
<evidence type="ECO:0000256" key="2">
    <source>
        <dbReference type="ARBA" id="ARBA00004240"/>
    </source>
</evidence>
<dbReference type="Proteomes" id="UP000664521">
    <property type="component" value="Unassembled WGS sequence"/>
</dbReference>
<keyword evidence="9" id="KW-0325">Glycoprotein</keyword>
<dbReference type="SUPFAM" id="SSF74650">
    <property type="entry name" value="Galactose mutarotase-like"/>
    <property type="match status" value="1"/>
</dbReference>
<dbReference type="PROSITE" id="PS00129">
    <property type="entry name" value="GLYCOSYL_HYDROL_F31_1"/>
    <property type="match status" value="1"/>
</dbReference>
<keyword evidence="7 12" id="KW-0378">Hydrolase</keyword>
<comment type="caution">
    <text evidence="18">The sequence shown here is derived from an EMBL/GenBank/DDBJ whole genome shotgun (WGS) entry which is preliminary data.</text>
</comment>
<evidence type="ECO:0000256" key="3">
    <source>
        <dbReference type="ARBA" id="ARBA00004833"/>
    </source>
</evidence>
<dbReference type="InterPro" id="IPR000322">
    <property type="entry name" value="Glyco_hydro_31_TIM"/>
</dbReference>
<evidence type="ECO:0000259" key="17">
    <source>
        <dbReference type="Pfam" id="PF21365"/>
    </source>
</evidence>
<dbReference type="InterPro" id="IPR030458">
    <property type="entry name" value="Glyco_hydro_31_AS"/>
</dbReference>
<evidence type="ECO:0000256" key="13">
    <source>
        <dbReference type="SAM" id="MobiDB-lite"/>
    </source>
</evidence>
<proteinExistence type="inferred from homology"/>
<dbReference type="PANTHER" id="PTHR22762:SF54">
    <property type="entry name" value="BCDNA.GH04962"/>
    <property type="match status" value="1"/>
</dbReference>
<dbReference type="EC" id="3.2.1.20" evidence="5"/>
<name>A0A8H3IFA9_9LECA</name>
<evidence type="ECO:0000256" key="9">
    <source>
        <dbReference type="ARBA" id="ARBA00023180"/>
    </source>
</evidence>
<keyword evidence="19" id="KW-1185">Reference proteome</keyword>
<dbReference type="InterPro" id="IPR013780">
    <property type="entry name" value="Glyco_hydro_b"/>
</dbReference>
<dbReference type="InterPro" id="IPR011013">
    <property type="entry name" value="Gal_mutarotase_sf_dom"/>
</dbReference>
<feature type="domain" description="Glycosyl hydrolase family 31 C-terminal" evidence="17">
    <location>
        <begin position="733"/>
        <end position="821"/>
    </location>
</feature>
<protein>
    <recommendedName>
        <fullName evidence="5">alpha-glucosidase</fullName>
        <ecNumber evidence="5">3.2.1.20</ecNumber>
    </recommendedName>
    <alternativeName>
        <fullName evidence="11">Glucosidase II subunit alpha</fullName>
    </alternativeName>
</protein>
<dbReference type="EMBL" id="CAJPDS010000018">
    <property type="protein sequence ID" value="CAF9916418.1"/>
    <property type="molecule type" value="Genomic_DNA"/>
</dbReference>
<evidence type="ECO:0000256" key="12">
    <source>
        <dbReference type="RuleBase" id="RU361185"/>
    </source>
</evidence>
<accession>A0A8H3IFA9</accession>
<feature type="domain" description="Glycoside hydrolase family 31 N-terminal" evidence="16">
    <location>
        <begin position="94"/>
        <end position="340"/>
    </location>
</feature>
<gene>
    <name evidence="18" type="ORF">HETSPECPRED_002903</name>
</gene>
<evidence type="ECO:0000256" key="14">
    <source>
        <dbReference type="SAM" id="SignalP"/>
    </source>
</evidence>
<evidence type="ECO:0000256" key="4">
    <source>
        <dbReference type="ARBA" id="ARBA00007806"/>
    </source>
</evidence>
<evidence type="ECO:0000256" key="7">
    <source>
        <dbReference type="ARBA" id="ARBA00022801"/>
    </source>
</evidence>
<dbReference type="InterPro" id="IPR017853">
    <property type="entry name" value="GH"/>
</dbReference>
<evidence type="ECO:0000256" key="11">
    <source>
        <dbReference type="ARBA" id="ARBA00042895"/>
    </source>
</evidence>
<feature type="chain" id="PRO_5034093610" description="alpha-glucosidase" evidence="14">
    <location>
        <begin position="27"/>
        <end position="982"/>
    </location>
</feature>
<dbReference type="GO" id="GO:0017177">
    <property type="term" value="C:glucosidase II complex"/>
    <property type="evidence" value="ECO:0007669"/>
    <property type="project" value="TreeGrafter"/>
</dbReference>
<dbReference type="Gene3D" id="3.20.20.80">
    <property type="entry name" value="Glycosidases"/>
    <property type="match status" value="2"/>
</dbReference>
<comment type="catalytic activity">
    <reaction evidence="1">
        <text>Hydrolysis of terminal, non-reducing (1-&gt;4)-linked alpha-D-glucose residues with release of alpha-D-glucose.</text>
        <dbReference type="EC" id="3.2.1.20"/>
    </reaction>
</comment>
<dbReference type="CDD" id="cd14752">
    <property type="entry name" value="GH31_N"/>
    <property type="match status" value="1"/>
</dbReference>
<keyword evidence="10 12" id="KW-0326">Glycosidase</keyword>
<evidence type="ECO:0000256" key="8">
    <source>
        <dbReference type="ARBA" id="ARBA00022824"/>
    </source>
</evidence>
<evidence type="ECO:0000259" key="16">
    <source>
        <dbReference type="Pfam" id="PF13802"/>
    </source>
</evidence>
<feature type="domain" description="Glycoside hydrolase family 31 TIM barrel" evidence="15">
    <location>
        <begin position="397"/>
        <end position="725"/>
    </location>
</feature>
<comment type="pathway">
    <text evidence="3">Glycan metabolism; N-glycan metabolism.</text>
</comment>
<evidence type="ECO:0000313" key="19">
    <source>
        <dbReference type="Proteomes" id="UP000664521"/>
    </source>
</evidence>
<sequence>MLLSWIRVDLLALLVCLLCNVIPIAAVKHENFKRCDQSGFCRRNRAIADEATSNEDSWASPYTLDPATINVQNGVLKGIVSKSLGEGYGPVSFPLTITFLESGVVRVSIDEEKRQKGDIELRHGSVARKERYNEASKWAIVGALNNDRRASPSMAAEATTIIYGPDNSYKAVIKHFPFAIDFWRANEIHVKFNGKGFLNMEHWRPKIEKPAKEAIEAKEDQQPIENTDAGEDESTWWEESFGGNTDSKPKGPESVGLDITFPGYEHVFGIPQHAGPLSLKQTRGGSGNFDEPYRLYNSDVFEYEMDSPMTLYGAIPLMQAHRKDSTVGVFWLNAAETWIDIVKTKVRTNPLSLGTGRKIDTQTHWFSEAGLLDVFVFLGPTPRDIVHAYSDLTGYTQLPPHFAIAYHQCRWNYVSDDDVREVDRKFDKHNIPYDIIWLDLEYTNERKYFQWDPHTFPDPLGMQTQLDAHARKLVVLIDPHIKNTHDYSVVDDLKSKSLAVRNKDNDIYEGWCWPGSAHWIDCFSPDAQKWWTSLFQYKTFQGTAPNLFIWNDMNEPSVFNGPETTMPKDNIHYGNWEHRDLHNINGLTFVNATYNALLQRDPKVPKRPFVLTRSFFSGSQRMGAMWTGDNQASWPHLAASIPMVLANNIAGFPFSGADVGGFFGNPEKDLLTRWYQAGIFYPFFRAHAHIDTRRREPYLAGEPYTKIITSAIRLRYQLLPTWYTAFHQASVDGSPILRPHYYVYPGDEAAFHIDDQFFIGSTGLLAKPVVSEGANSVDIYLPAGKTFYDYFDYTVYRGVGKSIPFSAPLEKIPLLMQGGHIFPRKERPRKSSGLMKWDPYTLVVVLGDENEMHAEGELYIDDGETFDYGEGAFIHRKFTYAPSISSNAPMGILRSQSLTPPSKESKKAKAYLQSMEHVRIEKIVVINAPSQWDGRASVRILEDGQRERNAGLRYWKAEGGKTAWAVVRNPNVGIGKGWKIEF</sequence>
<dbReference type="OrthoDB" id="3237269at2759"/>
<dbReference type="Pfam" id="PF21365">
    <property type="entry name" value="Glyco_hydro_31_3rd"/>
    <property type="match status" value="1"/>
</dbReference>
<dbReference type="GO" id="GO:0004558">
    <property type="term" value="F:alpha-1,4-glucosidase activity"/>
    <property type="evidence" value="ECO:0007669"/>
    <property type="project" value="UniProtKB-EC"/>
</dbReference>
<dbReference type="Gene3D" id="2.60.40.1180">
    <property type="entry name" value="Golgi alpha-mannosidase II"/>
    <property type="match status" value="2"/>
</dbReference>
<dbReference type="SUPFAM" id="SSF51011">
    <property type="entry name" value="Glycosyl hydrolase domain"/>
    <property type="match status" value="1"/>
</dbReference>
<keyword evidence="8" id="KW-0256">Endoplasmic reticulum</keyword>
<dbReference type="InterPro" id="IPR025887">
    <property type="entry name" value="Glyco_hydro_31_N_dom"/>
</dbReference>
<feature type="region of interest" description="Disordered" evidence="13">
    <location>
        <begin position="216"/>
        <end position="252"/>
    </location>
</feature>
<dbReference type="GO" id="GO:0005975">
    <property type="term" value="P:carbohydrate metabolic process"/>
    <property type="evidence" value="ECO:0007669"/>
    <property type="project" value="InterPro"/>
</dbReference>
<dbReference type="GO" id="GO:0030246">
    <property type="term" value="F:carbohydrate binding"/>
    <property type="evidence" value="ECO:0007669"/>
    <property type="project" value="InterPro"/>
</dbReference>
<dbReference type="GO" id="GO:0006491">
    <property type="term" value="P:N-glycan processing"/>
    <property type="evidence" value="ECO:0007669"/>
    <property type="project" value="TreeGrafter"/>
</dbReference>
<dbReference type="InterPro" id="IPR048395">
    <property type="entry name" value="Glyco_hydro_31_C"/>
</dbReference>
<evidence type="ECO:0000259" key="15">
    <source>
        <dbReference type="Pfam" id="PF01055"/>
    </source>
</evidence>
<dbReference type="SUPFAM" id="SSF51445">
    <property type="entry name" value="(Trans)glycosidases"/>
    <property type="match status" value="1"/>
</dbReference>
<reference evidence="18" key="1">
    <citation type="submission" date="2021-03" db="EMBL/GenBank/DDBJ databases">
        <authorList>
            <person name="Tagirdzhanova G."/>
        </authorList>
    </citation>
    <scope>NUCLEOTIDE SEQUENCE</scope>
</reference>